<dbReference type="EMBL" id="CM055764">
    <property type="protein sequence ID" value="KAJ7984944.1"/>
    <property type="molecule type" value="Genomic_DNA"/>
</dbReference>
<keyword evidence="2" id="KW-1185">Reference proteome</keyword>
<evidence type="ECO:0000313" key="2">
    <source>
        <dbReference type="Proteomes" id="UP001157502"/>
    </source>
</evidence>
<reference evidence="1" key="1">
    <citation type="submission" date="2021-05" db="EMBL/GenBank/DDBJ databases">
        <authorList>
            <person name="Pan Q."/>
            <person name="Jouanno E."/>
            <person name="Zahm M."/>
            <person name="Klopp C."/>
            <person name="Cabau C."/>
            <person name="Louis A."/>
            <person name="Berthelot C."/>
            <person name="Parey E."/>
            <person name="Roest Crollius H."/>
            <person name="Montfort J."/>
            <person name="Robinson-Rechavi M."/>
            <person name="Bouchez O."/>
            <person name="Lampietro C."/>
            <person name="Lopez Roques C."/>
            <person name="Donnadieu C."/>
            <person name="Postlethwait J."/>
            <person name="Bobe J."/>
            <person name="Dillon D."/>
            <person name="Chandos A."/>
            <person name="von Hippel F."/>
            <person name="Guiguen Y."/>
        </authorList>
    </citation>
    <scope>NUCLEOTIDE SEQUENCE</scope>
    <source>
        <strain evidence="1">YG-Jan2019</strain>
    </source>
</reference>
<name>A0ACC2F0P3_DALPE</name>
<accession>A0ACC2F0P3</accession>
<protein>
    <submittedName>
        <fullName evidence="1">Uncharacterized protein</fullName>
    </submittedName>
</protein>
<sequence>MSETSTSRVCYSAVRHPGSQRILNSLKPLWIPMMDSPAPTETRGIVPATGDRRCGQGTHLSVIARGTQSHISSLSAVTETQEGHFQGKPVRNGRMITERPGLDLPGVDGRRRHVSGDLDPISSPLECVTEA</sequence>
<organism evidence="1 2">
    <name type="scientific">Dallia pectoralis</name>
    <name type="common">Alaska blackfish</name>
    <dbReference type="NCBI Taxonomy" id="75939"/>
    <lineage>
        <taxon>Eukaryota</taxon>
        <taxon>Metazoa</taxon>
        <taxon>Chordata</taxon>
        <taxon>Craniata</taxon>
        <taxon>Vertebrata</taxon>
        <taxon>Euteleostomi</taxon>
        <taxon>Actinopterygii</taxon>
        <taxon>Neopterygii</taxon>
        <taxon>Teleostei</taxon>
        <taxon>Protacanthopterygii</taxon>
        <taxon>Esociformes</taxon>
        <taxon>Umbridae</taxon>
        <taxon>Dallia</taxon>
    </lineage>
</organism>
<proteinExistence type="predicted"/>
<dbReference type="Proteomes" id="UP001157502">
    <property type="component" value="Chromosome 37"/>
</dbReference>
<gene>
    <name evidence="1" type="ORF">DPEC_G00360000</name>
</gene>
<comment type="caution">
    <text evidence="1">The sequence shown here is derived from an EMBL/GenBank/DDBJ whole genome shotgun (WGS) entry which is preliminary data.</text>
</comment>
<evidence type="ECO:0000313" key="1">
    <source>
        <dbReference type="EMBL" id="KAJ7984944.1"/>
    </source>
</evidence>